<organism evidence="1 2">
    <name type="scientific">Ruegeria profundi</name>
    <dbReference type="NCBI Taxonomy" id="1685378"/>
    <lineage>
        <taxon>Bacteria</taxon>
        <taxon>Pseudomonadati</taxon>
        <taxon>Pseudomonadota</taxon>
        <taxon>Alphaproteobacteria</taxon>
        <taxon>Rhodobacterales</taxon>
        <taxon>Roseobacteraceae</taxon>
        <taxon>Ruegeria</taxon>
    </lineage>
</organism>
<dbReference type="STRING" id="1685378.AVO44_18740"/>
<dbReference type="InterPro" id="IPR010260">
    <property type="entry name" value="AlpA"/>
</dbReference>
<gene>
    <name evidence="1" type="ORF">AVO44_18740</name>
</gene>
<sequence>MSAIVSTHVKYLTLNELRKKLGNRSRSSIYADLAAERLPKPFKLGGRLLWIEEEIDLHLRALRDGEIC</sequence>
<keyword evidence="2" id="KW-1185">Reference proteome</keyword>
<reference evidence="2" key="1">
    <citation type="submission" date="2015-12" db="EMBL/GenBank/DDBJ databases">
        <authorList>
            <person name="Zhang G."/>
            <person name="Stingl U."/>
        </authorList>
    </citation>
    <scope>NUCLEOTIDE SEQUENCE [LARGE SCALE GENOMIC DNA]</scope>
    <source>
        <strain evidence="2">ZGT108</strain>
    </source>
</reference>
<evidence type="ECO:0000313" key="1">
    <source>
        <dbReference type="EMBL" id="KUJ77083.1"/>
    </source>
</evidence>
<dbReference type="AlphaFoldDB" id="A0A0X3TMZ4"/>
<comment type="caution">
    <text evidence="1">The sequence shown here is derived from an EMBL/GenBank/DDBJ whole genome shotgun (WGS) entry which is preliminary data.</text>
</comment>
<name>A0A0X3TMZ4_9RHOB</name>
<dbReference type="OrthoDB" id="9801242at2"/>
<proteinExistence type="predicted"/>
<dbReference type="Proteomes" id="UP000053690">
    <property type="component" value="Unassembled WGS sequence"/>
</dbReference>
<dbReference type="RefSeq" id="WP_068340518.1">
    <property type="nucleotide sequence ID" value="NZ_LQBP01000013.1"/>
</dbReference>
<dbReference type="Pfam" id="PF05930">
    <property type="entry name" value="Phage_AlpA"/>
    <property type="match status" value="1"/>
</dbReference>
<evidence type="ECO:0000313" key="2">
    <source>
        <dbReference type="Proteomes" id="UP000053690"/>
    </source>
</evidence>
<dbReference type="Gene3D" id="1.10.238.160">
    <property type="match status" value="1"/>
</dbReference>
<protein>
    <submittedName>
        <fullName evidence="1">Transcriptional regulator</fullName>
    </submittedName>
</protein>
<dbReference type="EMBL" id="LQBP01000013">
    <property type="protein sequence ID" value="KUJ77083.1"/>
    <property type="molecule type" value="Genomic_DNA"/>
</dbReference>
<accession>A0A0X3TMZ4</accession>